<keyword evidence="1" id="KW-1133">Transmembrane helix</keyword>
<evidence type="ECO:0000313" key="2">
    <source>
        <dbReference type="EMBL" id="SEC24316.1"/>
    </source>
</evidence>
<organism evidence="2 3">
    <name type="scientific">Atopobium minutum</name>
    <dbReference type="NCBI Taxonomy" id="1381"/>
    <lineage>
        <taxon>Bacteria</taxon>
        <taxon>Bacillati</taxon>
        <taxon>Actinomycetota</taxon>
        <taxon>Coriobacteriia</taxon>
        <taxon>Coriobacteriales</taxon>
        <taxon>Atopobiaceae</taxon>
        <taxon>Atopobium</taxon>
    </lineage>
</organism>
<feature type="transmembrane region" description="Helical" evidence="1">
    <location>
        <begin position="81"/>
        <end position="111"/>
    </location>
</feature>
<keyword evidence="1" id="KW-0812">Transmembrane</keyword>
<dbReference type="EMBL" id="FNSH01000002">
    <property type="protein sequence ID" value="SEC24316.1"/>
    <property type="molecule type" value="Genomic_DNA"/>
</dbReference>
<keyword evidence="1" id="KW-0472">Membrane</keyword>
<dbReference type="AlphaFoldDB" id="A0AB38A8A6"/>
<feature type="transmembrane region" description="Helical" evidence="1">
    <location>
        <begin position="21"/>
        <end position="41"/>
    </location>
</feature>
<dbReference type="RefSeq" id="WP_002563789.1">
    <property type="nucleotide sequence ID" value="NZ_CALJSN010000005.1"/>
</dbReference>
<protein>
    <recommendedName>
        <fullName evidence="4">Energy-coupling factor transport system substrate-specific component</fullName>
    </recommendedName>
</protein>
<gene>
    <name evidence="2" type="ORF">SAMN04489746_1536</name>
</gene>
<proteinExistence type="predicted"/>
<feature type="transmembrane region" description="Helical" evidence="1">
    <location>
        <begin position="123"/>
        <end position="143"/>
    </location>
</feature>
<name>A0AB38A8A6_9ACTN</name>
<comment type="caution">
    <text evidence="2">The sequence shown here is derived from an EMBL/GenBank/DDBJ whole genome shotgun (WGS) entry which is preliminary data.</text>
</comment>
<dbReference type="Proteomes" id="UP000183687">
    <property type="component" value="Unassembled WGS sequence"/>
</dbReference>
<evidence type="ECO:0000256" key="1">
    <source>
        <dbReference type="SAM" id="Phobius"/>
    </source>
</evidence>
<accession>A0AB38A8A6</accession>
<reference evidence="2 3" key="1">
    <citation type="submission" date="2016-10" db="EMBL/GenBank/DDBJ databases">
        <authorList>
            <person name="Varghese N."/>
            <person name="Submissions S."/>
        </authorList>
    </citation>
    <scope>NUCLEOTIDE SEQUENCE [LARGE SCALE GENOMIC DNA]</scope>
    <source>
        <strain evidence="2 3">DSM 20586</strain>
    </source>
</reference>
<feature type="transmembrane region" description="Helical" evidence="1">
    <location>
        <begin position="155"/>
        <end position="177"/>
    </location>
</feature>
<sequence length="187" mass="19724">MPKPGQQPRTCTVEKVDELEVRSLILLAVLLAAGFILNFTVGKAISSISGGLISPEFIISAFCITILIVKPRTRQACIFGLISAAVIQITTTSPFIDFVAEGIAAVLMAWMVRAGSKLPHAKALPFISTAITTTVSGLIFMGIKIVMIGAATQLVAAMTPVIILTALFNAVLVQSLYKPVVDALKIG</sequence>
<feature type="transmembrane region" description="Helical" evidence="1">
    <location>
        <begin position="47"/>
        <end position="69"/>
    </location>
</feature>
<evidence type="ECO:0008006" key="4">
    <source>
        <dbReference type="Google" id="ProtNLM"/>
    </source>
</evidence>
<evidence type="ECO:0000313" key="3">
    <source>
        <dbReference type="Proteomes" id="UP000183687"/>
    </source>
</evidence>